<evidence type="ECO:0000259" key="3">
    <source>
        <dbReference type="Pfam" id="PF02517"/>
    </source>
</evidence>
<keyword evidence="4" id="KW-0378">Hydrolase</keyword>
<name>A0A934UTL8_9MICO</name>
<feature type="transmembrane region" description="Helical" evidence="2">
    <location>
        <begin position="336"/>
        <end position="354"/>
    </location>
</feature>
<dbReference type="AlphaFoldDB" id="A0A934UTL8"/>
<evidence type="ECO:0000313" key="4">
    <source>
        <dbReference type="EMBL" id="MBK0417501.1"/>
    </source>
</evidence>
<feature type="transmembrane region" description="Helical" evidence="2">
    <location>
        <begin position="134"/>
        <end position="153"/>
    </location>
</feature>
<feature type="transmembrane region" description="Helical" evidence="2">
    <location>
        <begin position="82"/>
        <end position="109"/>
    </location>
</feature>
<keyword evidence="2" id="KW-0812">Transmembrane</keyword>
<keyword evidence="4" id="KW-0482">Metalloprotease</keyword>
<feature type="transmembrane region" description="Helical" evidence="2">
    <location>
        <begin position="249"/>
        <end position="270"/>
    </location>
</feature>
<feature type="transmembrane region" description="Helical" evidence="2">
    <location>
        <begin position="174"/>
        <end position="199"/>
    </location>
</feature>
<dbReference type="EMBL" id="JAEHOH010000001">
    <property type="protein sequence ID" value="MBK0417501.1"/>
    <property type="molecule type" value="Genomic_DNA"/>
</dbReference>
<dbReference type="GO" id="GO:0080120">
    <property type="term" value="P:CAAX-box protein maturation"/>
    <property type="evidence" value="ECO:0007669"/>
    <property type="project" value="UniProtKB-ARBA"/>
</dbReference>
<feature type="domain" description="CAAX prenyl protease 2/Lysostaphin resistance protein A-like" evidence="3">
    <location>
        <begin position="222"/>
        <end position="314"/>
    </location>
</feature>
<gene>
    <name evidence="4" type="ORF">JD276_00410</name>
</gene>
<dbReference type="PANTHER" id="PTHR36435:SF1">
    <property type="entry name" value="CAAX AMINO TERMINAL PROTEASE FAMILY PROTEIN"/>
    <property type="match status" value="1"/>
</dbReference>
<evidence type="ECO:0000256" key="1">
    <source>
        <dbReference type="SAM" id="MobiDB-lite"/>
    </source>
</evidence>
<dbReference type="GO" id="GO:0004175">
    <property type="term" value="F:endopeptidase activity"/>
    <property type="evidence" value="ECO:0007669"/>
    <property type="project" value="UniProtKB-ARBA"/>
</dbReference>
<feature type="transmembrane region" description="Helical" evidence="2">
    <location>
        <begin position="219"/>
        <end position="237"/>
    </location>
</feature>
<keyword evidence="5" id="KW-1185">Reference proteome</keyword>
<reference evidence="4" key="1">
    <citation type="submission" date="2020-12" db="EMBL/GenBank/DDBJ databases">
        <title>Leucobacter sp. CAS1, isolated from Chromium sludge.</title>
        <authorList>
            <person name="Xu Z."/>
        </authorList>
    </citation>
    <scope>NUCLEOTIDE SEQUENCE</scope>
    <source>
        <strain evidence="4">CSA1</strain>
    </source>
</reference>
<keyword evidence="2" id="KW-1133">Transmembrane helix</keyword>
<dbReference type="RefSeq" id="WP_200112654.1">
    <property type="nucleotide sequence ID" value="NZ_JAEHOH010000001.1"/>
</dbReference>
<evidence type="ECO:0000313" key="5">
    <source>
        <dbReference type="Proteomes" id="UP000608530"/>
    </source>
</evidence>
<dbReference type="Pfam" id="PF02517">
    <property type="entry name" value="Rce1-like"/>
    <property type="match status" value="1"/>
</dbReference>
<accession>A0A934UTL8</accession>
<feature type="transmembrane region" description="Helical" evidence="2">
    <location>
        <begin position="303"/>
        <end position="324"/>
    </location>
</feature>
<dbReference type="GO" id="GO:0008237">
    <property type="term" value="F:metallopeptidase activity"/>
    <property type="evidence" value="ECO:0007669"/>
    <property type="project" value="UniProtKB-KW"/>
</dbReference>
<dbReference type="InterPro" id="IPR052710">
    <property type="entry name" value="CAAX_protease"/>
</dbReference>
<comment type="caution">
    <text evidence="4">The sequence shown here is derived from an EMBL/GenBank/DDBJ whole genome shotgun (WGS) entry which is preliminary data.</text>
</comment>
<dbReference type="Proteomes" id="UP000608530">
    <property type="component" value="Unassembled WGS sequence"/>
</dbReference>
<organism evidence="4 5">
    <name type="scientific">Leucobacter chromiisoli</name>
    <dbReference type="NCBI Taxonomy" id="2796471"/>
    <lineage>
        <taxon>Bacteria</taxon>
        <taxon>Bacillati</taxon>
        <taxon>Actinomycetota</taxon>
        <taxon>Actinomycetes</taxon>
        <taxon>Micrococcales</taxon>
        <taxon>Microbacteriaceae</taxon>
        <taxon>Leucobacter</taxon>
    </lineage>
</organism>
<keyword evidence="4" id="KW-0645">Protease</keyword>
<feature type="transmembrane region" description="Helical" evidence="2">
    <location>
        <begin position="276"/>
        <end position="296"/>
    </location>
</feature>
<protein>
    <submittedName>
        <fullName evidence="4">CPBP family intramembrane metalloprotease</fullName>
    </submittedName>
</protein>
<proteinExistence type="predicted"/>
<dbReference type="InterPro" id="IPR003675">
    <property type="entry name" value="Rce1/LyrA-like_dom"/>
</dbReference>
<keyword evidence="2" id="KW-0472">Membrane</keyword>
<feature type="region of interest" description="Disordered" evidence="1">
    <location>
        <begin position="1"/>
        <end position="45"/>
    </location>
</feature>
<evidence type="ECO:0000256" key="2">
    <source>
        <dbReference type="SAM" id="Phobius"/>
    </source>
</evidence>
<dbReference type="PANTHER" id="PTHR36435">
    <property type="entry name" value="SLR1288 PROTEIN"/>
    <property type="match status" value="1"/>
</dbReference>
<sequence>MTSTGPHDPAQDRQPPAIPSAPAPAAPAPEPAGQPQVAPPPGAPQTWGAWAAPRTWRTAETEPLAYHRLYRGAQGFRWWKPLLLILLAGACFLLLSILAGVIFTIVYVAQTGEYPTEAVILEFSIPDTQNPSSLLIGLGPWALMVPALLFSMWAVGIRPGGRIWSVALKLRWGLVWRTAVAALLMLFLVNAAGIVLELLFPSAEAGAPDPGEAAFDPTLALWSMLIVLLLVPFQAAAEELVFRGVLMQTLGAWLRSPWFGILIPAIGFALAHIGTYGVWGMASVGVLGVTAAWLTWRTGGLEAAISLHVVNNVVVFGLMASGAMGSTEQNDEGAGPVSLVVQALGYAFFVWASLRSFRRGGYGRTRIDLLRVAEPSAPGGAPGERGGARA</sequence>
<feature type="compositionally biased region" description="Pro residues" evidence="1">
    <location>
        <begin position="16"/>
        <end position="43"/>
    </location>
</feature>